<dbReference type="AlphaFoldDB" id="A0A0D8FXC2"/>
<comment type="caution">
    <text evidence="2">The sequence shown here is derived from an EMBL/GenBank/DDBJ whole genome shotgun (WGS) entry which is preliminary data.</text>
</comment>
<dbReference type="eggNOG" id="COG0380">
    <property type="taxonomic scope" value="Bacteria"/>
</dbReference>
<dbReference type="OrthoDB" id="9761633at2"/>
<dbReference type="SUPFAM" id="SSF53756">
    <property type="entry name" value="UDP-Glycosyltransferase/glycogen phosphorylase"/>
    <property type="match status" value="1"/>
</dbReference>
<dbReference type="Gene3D" id="3.40.50.2000">
    <property type="entry name" value="Glycogen Phosphorylase B"/>
    <property type="match status" value="2"/>
</dbReference>
<comment type="similarity">
    <text evidence="1">Belongs to the glycosyltransferase 20 family.</text>
</comment>
<dbReference type="EMBL" id="JXUW01000004">
    <property type="protein sequence ID" value="KJE77624.1"/>
    <property type="molecule type" value="Genomic_DNA"/>
</dbReference>
<name>A0A0D8FXC2_9ACTN</name>
<keyword evidence="3" id="KW-1185">Reference proteome</keyword>
<reference evidence="2 3" key="1">
    <citation type="submission" date="2015-01" db="EMBL/GenBank/DDBJ databases">
        <title>Draft genome of the acidophilic iron oxidizer Ferrimicrobium acidiphilum strain T23.</title>
        <authorList>
            <person name="Poehlein A."/>
            <person name="Eisen S."/>
            <person name="Schloemann M."/>
            <person name="Johnson B.D."/>
            <person name="Daniel R."/>
            <person name="Muehling M."/>
        </authorList>
    </citation>
    <scope>NUCLEOTIDE SEQUENCE [LARGE SCALE GENOMIC DNA]</scope>
    <source>
        <strain evidence="2 3">T23</strain>
    </source>
</reference>
<dbReference type="InterPro" id="IPR001830">
    <property type="entry name" value="Glyco_trans_20"/>
</dbReference>
<proteinExistence type="inferred from homology"/>
<evidence type="ECO:0000313" key="2">
    <source>
        <dbReference type="EMBL" id="KJE77624.1"/>
    </source>
</evidence>
<dbReference type="GO" id="GO:0005992">
    <property type="term" value="P:trehalose biosynthetic process"/>
    <property type="evidence" value="ECO:0007669"/>
    <property type="project" value="InterPro"/>
</dbReference>
<dbReference type="STRING" id="1121877.FEAC_07340"/>
<dbReference type="PANTHER" id="PTHR10788:SF106">
    <property type="entry name" value="BCDNA.GH08860"/>
    <property type="match status" value="1"/>
</dbReference>
<evidence type="ECO:0000256" key="1">
    <source>
        <dbReference type="ARBA" id="ARBA00008799"/>
    </source>
</evidence>
<dbReference type="GeneID" id="78372034"/>
<dbReference type="EC" id="2.4.1.15" evidence="2"/>
<dbReference type="RefSeq" id="WP_081900966.1">
    <property type="nucleotide sequence ID" value="NZ_JQKF01000003.1"/>
</dbReference>
<sequence>MPNLSRYLFVTNRGPLQPGPDSHTLIRSGGGLASGLIGLMDQDNAQTIQWLFPISAEAELQAASEGRYQAVQPGFHPAPVDARDHATAYQAIANEYYWYLFHGLFDLSFEPIINQAFYDAYDRYRSFNTQMADAACRLDLAETMVIINDYHLMLMPQLLRERGFDGPIALFFHTPICTAAEAMLIPTRLRDELARSFAASSVIGLHADHWRQNLLESFGHHGPTLPPTVIAPLPADASAILSSLTDADIAQERERLEPLSMGLPTILRVDRIEPSKNLLRGVYAIDEMLRHHPSEAGNFRALLFAYPSRSTIPKYRRLTAELETLVREVNERWGRHGWDPIYLDLSDHPSRSLASYQIFDALLVNPLRDGLNLVAFEAALAAKPNAQIVLSTEAGAAEHIGSWLELINPLDIGETADALGRALNGGDLDPVRSWTRQNTWTKWLETISAAVR</sequence>
<dbReference type="Pfam" id="PF00982">
    <property type="entry name" value="Glyco_transf_20"/>
    <property type="match status" value="2"/>
</dbReference>
<accession>A0A0D8FXC2</accession>
<dbReference type="Proteomes" id="UP000032336">
    <property type="component" value="Unassembled WGS sequence"/>
</dbReference>
<gene>
    <name evidence="2" type="primary">otsA</name>
    <name evidence="2" type="ORF">FEAC_07340</name>
</gene>
<keyword evidence="2" id="KW-0808">Transferase</keyword>
<organism evidence="2 3">
    <name type="scientific">Ferrimicrobium acidiphilum DSM 19497</name>
    <dbReference type="NCBI Taxonomy" id="1121877"/>
    <lineage>
        <taxon>Bacteria</taxon>
        <taxon>Bacillati</taxon>
        <taxon>Actinomycetota</taxon>
        <taxon>Acidimicrobiia</taxon>
        <taxon>Acidimicrobiales</taxon>
        <taxon>Acidimicrobiaceae</taxon>
        <taxon>Ferrimicrobium</taxon>
    </lineage>
</organism>
<evidence type="ECO:0000313" key="3">
    <source>
        <dbReference type="Proteomes" id="UP000032336"/>
    </source>
</evidence>
<dbReference type="PANTHER" id="PTHR10788">
    <property type="entry name" value="TREHALOSE-6-PHOSPHATE SYNTHASE"/>
    <property type="match status" value="1"/>
</dbReference>
<protein>
    <submittedName>
        <fullName evidence="2">Alpha,alpha-trehalose-phosphate synthase [UDP-forming]</fullName>
        <ecNumber evidence="2">2.4.1.15</ecNumber>
    </submittedName>
</protein>
<keyword evidence="2" id="KW-0328">Glycosyltransferase</keyword>
<dbReference type="GO" id="GO:0003825">
    <property type="term" value="F:alpha,alpha-trehalose-phosphate synthase (UDP-forming) activity"/>
    <property type="evidence" value="ECO:0007669"/>
    <property type="project" value="UniProtKB-EC"/>
</dbReference>